<dbReference type="PROSITE" id="PS50837">
    <property type="entry name" value="NACHT"/>
    <property type="match status" value="1"/>
</dbReference>
<protein>
    <recommendedName>
        <fullName evidence="1">NACHT domain-containing protein</fullName>
    </recommendedName>
</protein>
<evidence type="ECO:0000259" key="1">
    <source>
        <dbReference type="PROSITE" id="PS50837"/>
    </source>
</evidence>
<dbReference type="EMBL" id="JAIWYP010000007">
    <property type="protein sequence ID" value="KAH3792000.1"/>
    <property type="molecule type" value="Genomic_DNA"/>
</dbReference>
<organism evidence="2 3">
    <name type="scientific">Dreissena polymorpha</name>
    <name type="common">Zebra mussel</name>
    <name type="synonym">Mytilus polymorpha</name>
    <dbReference type="NCBI Taxonomy" id="45954"/>
    <lineage>
        <taxon>Eukaryota</taxon>
        <taxon>Metazoa</taxon>
        <taxon>Spiralia</taxon>
        <taxon>Lophotrochozoa</taxon>
        <taxon>Mollusca</taxon>
        <taxon>Bivalvia</taxon>
        <taxon>Autobranchia</taxon>
        <taxon>Heteroconchia</taxon>
        <taxon>Euheterodonta</taxon>
        <taxon>Imparidentia</taxon>
        <taxon>Neoheterodontei</taxon>
        <taxon>Myida</taxon>
        <taxon>Dreissenoidea</taxon>
        <taxon>Dreissenidae</taxon>
        <taxon>Dreissena</taxon>
    </lineage>
</organism>
<gene>
    <name evidence="2" type="ORF">DPMN_145489</name>
</gene>
<name>A0A9D4F8P2_DREPO</name>
<sequence length="1378" mass="156571">MKMAANTNIFSDKETNNWFKMCVALNITKEGLANFVENTIKKVHAPLGSSCGLCSIEQLMPCPTQGLCNKRKRNICSFHKSHLPQPCQRCDTVKHGIISYHRFSGPSWKNIKAQGWKTDWWEIAKCYLPPQGYADVSSVQESDFNAVINIILNCTDFQKYLSSSWLSPPPPDPQCPLEKVRQIGRDVRHSANCKTTDAELQDYFQALTMLLADPVYLAHDPSANTALSRLTDLQNDRLPLIEFGNMSMSTIQAIERAKDVAEEQFSEKAKHTLEEGLNKIKEALKNGEQVIEQSIKTKTLVSITQIDTLTKSSVQLIEDHTKDSMARMQQNIADKAREDYERRVEYLRCRLVDHYRDTVSYVPLSALNVSLDKHVQDVYVIPKIHRIKIENDGRQTKQEQIFSYKDCFNGGDHLSRRIYLQGEPGSGKSTFASMLVNEWCNIQLPSTESTKEKTLFVDFKTLQKFKFLFFISLRDSRHHTDVVQMIKTQLIDKICTEDKREEAKKLCLQIMKNDVCLVIQDGLDEWPGDEALPSMAGIPKENCIVLTTSRPWKLSDERIKNSQIDILLGVEGISDTKAFNERILRCLLDESKDVKESVKQFDKFLLSRNLESISSSPMLHALVLCTWVDDRAKCLTGSSRCDLYTTLLDCLCKKATPEMCYFNKLNPPPVKNFDGTKYIKSNKAHIDSIAEAAFSFLFSNEKESSIVFSDIKLSEVLLPTAKEFALLSGLLTKRKAKRVTDTTCRFVHKTFQEFLTAYHIANNADVVHDVISGYLKRHDNSYLDIFQIFIFLCGLNISAANKLSALMNELAVNRNHMYMYGFFQKCILTGYREAVANKNTPIQLHLSHFNINNDNDAEELSQIWAFNKSRARSLWVYSQRIVVSICSRDALSTRCQESEPVSLPACDDPGPSAGTRKVREEISPSACCMEFDFSWCNNLERMILWCNAIVQPNSLVGLKKLKDLQLRGGCKCEALDLSHHEHMESINVSGGVTLLPLSVYNYKSLKCIKILTTYDGLDLSLLENLHSITISNKVKVLPKRPLIHNKQKLTHIGLIEFDLKSYDSKDSYTWCLLNGEDPVQCADYTPVLSSVALIELHGVTCSVNWLRSLLTTLLTLDHRVRCELSHCSITSLDHEVKGRPQGSHTGSCAEDADLIPDELTCASIDTDLNKTCAFKVNDLVWQHYLWETLQGLNVKKLSLRNLNQCFVSWYRLPPLSHSLASLPQLETLSVYLSEYIDLQLPPSLKHFIGSFYTLSPSQFRDLLNKLSPRTQSVECRLEFFCINERDINLPQKIPPEEYILIKKNLEALEHVKVKRFQLYEFALSTSTWSVRDSVGLDGDDDDEGIDYSLLSDHEAIDGLARISMGLQINCVKDLDLTE</sequence>
<evidence type="ECO:0000313" key="3">
    <source>
        <dbReference type="Proteomes" id="UP000828390"/>
    </source>
</evidence>
<feature type="domain" description="NACHT" evidence="1">
    <location>
        <begin position="416"/>
        <end position="525"/>
    </location>
</feature>
<dbReference type="InterPro" id="IPR027417">
    <property type="entry name" value="P-loop_NTPase"/>
</dbReference>
<dbReference type="Proteomes" id="UP000828390">
    <property type="component" value="Unassembled WGS sequence"/>
</dbReference>
<dbReference type="InterPro" id="IPR007111">
    <property type="entry name" value="NACHT_NTPase"/>
</dbReference>
<dbReference type="Gene3D" id="3.40.50.300">
    <property type="entry name" value="P-loop containing nucleotide triphosphate hydrolases"/>
    <property type="match status" value="1"/>
</dbReference>
<dbReference type="InterPro" id="IPR027897">
    <property type="entry name" value="DUF4559"/>
</dbReference>
<reference evidence="2" key="1">
    <citation type="journal article" date="2019" name="bioRxiv">
        <title>The Genome of the Zebra Mussel, Dreissena polymorpha: A Resource for Invasive Species Research.</title>
        <authorList>
            <person name="McCartney M.A."/>
            <person name="Auch B."/>
            <person name="Kono T."/>
            <person name="Mallez S."/>
            <person name="Zhang Y."/>
            <person name="Obille A."/>
            <person name="Becker A."/>
            <person name="Abrahante J.E."/>
            <person name="Garbe J."/>
            <person name="Badalamenti J.P."/>
            <person name="Herman A."/>
            <person name="Mangelson H."/>
            <person name="Liachko I."/>
            <person name="Sullivan S."/>
            <person name="Sone E.D."/>
            <person name="Koren S."/>
            <person name="Silverstein K.A.T."/>
            <person name="Beckman K.B."/>
            <person name="Gohl D.M."/>
        </authorList>
    </citation>
    <scope>NUCLEOTIDE SEQUENCE</scope>
    <source>
        <strain evidence="2">Duluth1</strain>
        <tissue evidence="2">Whole animal</tissue>
    </source>
</reference>
<accession>A0A9D4F8P2</accession>
<dbReference type="Pfam" id="PF15112">
    <property type="entry name" value="DUF4559"/>
    <property type="match status" value="1"/>
</dbReference>
<keyword evidence="3" id="KW-1185">Reference proteome</keyword>
<proteinExistence type="predicted"/>
<dbReference type="SUPFAM" id="SSF52540">
    <property type="entry name" value="P-loop containing nucleoside triphosphate hydrolases"/>
    <property type="match status" value="1"/>
</dbReference>
<reference evidence="2" key="2">
    <citation type="submission" date="2020-11" db="EMBL/GenBank/DDBJ databases">
        <authorList>
            <person name="McCartney M.A."/>
            <person name="Auch B."/>
            <person name="Kono T."/>
            <person name="Mallez S."/>
            <person name="Becker A."/>
            <person name="Gohl D.M."/>
            <person name="Silverstein K.A.T."/>
            <person name="Koren S."/>
            <person name="Bechman K.B."/>
            <person name="Herman A."/>
            <person name="Abrahante J.E."/>
            <person name="Garbe J."/>
        </authorList>
    </citation>
    <scope>NUCLEOTIDE SEQUENCE</scope>
    <source>
        <strain evidence="2">Duluth1</strain>
        <tissue evidence="2">Whole animal</tissue>
    </source>
</reference>
<dbReference type="PANTHER" id="PTHR46844">
    <property type="entry name" value="SLR5058 PROTEIN"/>
    <property type="match status" value="1"/>
</dbReference>
<dbReference type="PANTHER" id="PTHR46844:SF1">
    <property type="entry name" value="SLR5058 PROTEIN"/>
    <property type="match status" value="1"/>
</dbReference>
<dbReference type="Pfam" id="PF05729">
    <property type="entry name" value="NACHT"/>
    <property type="match status" value="1"/>
</dbReference>
<comment type="caution">
    <text evidence="2">The sequence shown here is derived from an EMBL/GenBank/DDBJ whole genome shotgun (WGS) entry which is preliminary data.</text>
</comment>
<dbReference type="OrthoDB" id="8964250at2759"/>
<evidence type="ECO:0000313" key="2">
    <source>
        <dbReference type="EMBL" id="KAH3792000.1"/>
    </source>
</evidence>